<reference evidence="1 2" key="1">
    <citation type="submission" date="2019-03" db="EMBL/GenBank/DDBJ databases">
        <title>Metabolic potential of uncultured bacteria and archaea associated with petroleum seepage in deep-sea sediments.</title>
        <authorList>
            <person name="Dong X."/>
            <person name="Hubert C."/>
        </authorList>
    </citation>
    <scope>NUCLEOTIDE SEQUENCE [LARGE SCALE GENOMIC DNA]</scope>
    <source>
        <strain evidence="1">E44_bin18</strain>
    </source>
</reference>
<dbReference type="AlphaFoldDB" id="A0A523USA6"/>
<gene>
    <name evidence="1" type="ORF">E3J62_07610</name>
</gene>
<accession>A0A523USA6</accession>
<sequence length="261" mass="29737">MIKRSIVGLATLGGAIWYLQGRKEGDYITHKEEEGSRAVMVKGAVEGFLKRLKKYDMAVTLRAAGDLRAFLRKIKDRKTGAKLTKSEAAELRRIITSLEKTFRAEAKGIHSFFTTDKMISMQKLTAKHEALFPKGVFSELSEIAKYDVGEAGLCIAFDRATAAAFHILRATEAVVREFYYRIVKRNRVSVLTWGNITSDLSKRKRKPSPVIMKNLDYIRDNFRNPTAHPEARYNIEQAQSLFNLCIDAMSKMIKDPLWLRE</sequence>
<evidence type="ECO:0008006" key="3">
    <source>
        <dbReference type="Google" id="ProtNLM"/>
    </source>
</evidence>
<evidence type="ECO:0000313" key="2">
    <source>
        <dbReference type="Proteomes" id="UP000315525"/>
    </source>
</evidence>
<proteinExistence type="predicted"/>
<protein>
    <recommendedName>
        <fullName evidence="3">DUF4145 domain-containing protein</fullName>
    </recommendedName>
</protein>
<evidence type="ECO:0000313" key="1">
    <source>
        <dbReference type="EMBL" id="TET45414.1"/>
    </source>
</evidence>
<name>A0A523USA6_UNCT6</name>
<comment type="caution">
    <text evidence="1">The sequence shown here is derived from an EMBL/GenBank/DDBJ whole genome shotgun (WGS) entry which is preliminary data.</text>
</comment>
<dbReference type="EMBL" id="SOJN01000084">
    <property type="protein sequence ID" value="TET45414.1"/>
    <property type="molecule type" value="Genomic_DNA"/>
</dbReference>
<organism evidence="1 2">
    <name type="scientific">candidate division TA06 bacterium</name>
    <dbReference type="NCBI Taxonomy" id="2250710"/>
    <lineage>
        <taxon>Bacteria</taxon>
        <taxon>Bacteria division TA06</taxon>
    </lineage>
</organism>
<dbReference type="Proteomes" id="UP000315525">
    <property type="component" value="Unassembled WGS sequence"/>
</dbReference>